<name>A0A0E9RES1_ANGAN</name>
<evidence type="ECO:0000256" key="1">
    <source>
        <dbReference type="SAM" id="MobiDB-lite"/>
    </source>
</evidence>
<dbReference type="AlphaFoldDB" id="A0A0E9RES1"/>
<protein>
    <submittedName>
        <fullName evidence="2">Uncharacterized protein</fullName>
    </submittedName>
</protein>
<reference evidence="2" key="2">
    <citation type="journal article" date="2015" name="Fish Shellfish Immunol.">
        <title>Early steps in the European eel (Anguilla anguilla)-Vibrio vulnificus interaction in the gills: Role of the RtxA13 toxin.</title>
        <authorList>
            <person name="Callol A."/>
            <person name="Pajuelo D."/>
            <person name="Ebbesson L."/>
            <person name="Teles M."/>
            <person name="MacKenzie S."/>
            <person name="Amaro C."/>
        </authorList>
    </citation>
    <scope>NUCLEOTIDE SEQUENCE</scope>
</reference>
<organism evidence="2">
    <name type="scientific">Anguilla anguilla</name>
    <name type="common">European freshwater eel</name>
    <name type="synonym">Muraena anguilla</name>
    <dbReference type="NCBI Taxonomy" id="7936"/>
    <lineage>
        <taxon>Eukaryota</taxon>
        <taxon>Metazoa</taxon>
        <taxon>Chordata</taxon>
        <taxon>Craniata</taxon>
        <taxon>Vertebrata</taxon>
        <taxon>Euteleostomi</taxon>
        <taxon>Actinopterygii</taxon>
        <taxon>Neopterygii</taxon>
        <taxon>Teleostei</taxon>
        <taxon>Anguilliformes</taxon>
        <taxon>Anguillidae</taxon>
        <taxon>Anguilla</taxon>
    </lineage>
</organism>
<reference evidence="2" key="1">
    <citation type="submission" date="2014-11" db="EMBL/GenBank/DDBJ databases">
        <authorList>
            <person name="Amaro Gonzalez C."/>
        </authorList>
    </citation>
    <scope>NUCLEOTIDE SEQUENCE</scope>
</reference>
<dbReference type="EMBL" id="GBXM01081754">
    <property type="protein sequence ID" value="JAH26823.1"/>
    <property type="molecule type" value="Transcribed_RNA"/>
</dbReference>
<evidence type="ECO:0000313" key="2">
    <source>
        <dbReference type="EMBL" id="JAH26823.1"/>
    </source>
</evidence>
<accession>A0A0E9RES1</accession>
<sequence>MRNMLHENGNMQYANLTASSIMDQSHPQTMSLDQESTIT</sequence>
<proteinExistence type="predicted"/>
<feature type="region of interest" description="Disordered" evidence="1">
    <location>
        <begin position="19"/>
        <end position="39"/>
    </location>
</feature>